<dbReference type="Pfam" id="PF06996">
    <property type="entry name" value="T6SS_TssG"/>
    <property type="match status" value="1"/>
</dbReference>
<dbReference type="AlphaFoldDB" id="W7YS29"/>
<dbReference type="Proteomes" id="UP000019402">
    <property type="component" value="Unassembled WGS sequence"/>
</dbReference>
<dbReference type="OrthoDB" id="1411058at2"/>
<evidence type="ECO:0000313" key="1">
    <source>
        <dbReference type="EMBL" id="GAF05244.1"/>
    </source>
</evidence>
<evidence type="ECO:0000313" key="2">
    <source>
        <dbReference type="Proteomes" id="UP000019402"/>
    </source>
</evidence>
<gene>
    <name evidence="1" type="ORF">JCM21142_93971</name>
</gene>
<name>W7YS29_9BACT</name>
<dbReference type="eggNOG" id="COG3520">
    <property type="taxonomic scope" value="Bacteria"/>
</dbReference>
<keyword evidence="2" id="KW-1185">Reference proteome</keyword>
<proteinExistence type="predicted"/>
<dbReference type="InterPro" id="IPR010732">
    <property type="entry name" value="T6SS_TssG-like"/>
</dbReference>
<dbReference type="EMBL" id="BAMD01000075">
    <property type="protein sequence ID" value="GAF05244.1"/>
    <property type="molecule type" value="Genomic_DNA"/>
</dbReference>
<reference evidence="1 2" key="1">
    <citation type="journal article" date="2014" name="Genome Announc.">
        <title>Draft Genome Sequence of Cytophaga fermentans JCM 21142T, a Facultative Anaerobe Isolated from Marine Mud.</title>
        <authorList>
            <person name="Starns D."/>
            <person name="Oshima K."/>
            <person name="Suda W."/>
            <person name="Iino T."/>
            <person name="Yuki M."/>
            <person name="Inoue J."/>
            <person name="Kitamura K."/>
            <person name="Iida T."/>
            <person name="Darby A."/>
            <person name="Hattori M."/>
            <person name="Ohkuma M."/>
        </authorList>
    </citation>
    <scope>NUCLEOTIDE SEQUENCE [LARGE SCALE GENOMIC DNA]</scope>
    <source>
        <strain evidence="1 2">JCM 21142</strain>
    </source>
</reference>
<accession>W7YS29</accession>
<protein>
    <submittedName>
        <fullName evidence="1">Type VI secretion protein</fullName>
    </submittedName>
</protein>
<comment type="caution">
    <text evidence="1">The sequence shown here is derived from an EMBL/GenBank/DDBJ whole genome shotgun (WGS) entry which is preliminary data.</text>
</comment>
<organism evidence="1 2">
    <name type="scientific">Saccharicrinis fermentans DSM 9555 = JCM 21142</name>
    <dbReference type="NCBI Taxonomy" id="869213"/>
    <lineage>
        <taxon>Bacteria</taxon>
        <taxon>Pseudomonadati</taxon>
        <taxon>Bacteroidota</taxon>
        <taxon>Bacteroidia</taxon>
        <taxon>Marinilabiliales</taxon>
        <taxon>Marinilabiliaceae</taxon>
        <taxon>Saccharicrinis</taxon>
    </lineage>
</organism>
<dbReference type="STRING" id="869213.GCA_000517085_03863"/>
<sequence length="319" mass="36488">MQLHLNDIDNLQANTIDTDLKAETVAARLLSHGTSPEQVYINRKGANKRGVLKDISHITIQRDRNDPRHAAIEITTRRKGIYDALPEGVFHQTGTGAKSKSKEAILSDIRKRREEEFFNRRFFQPFEEEIDRSNIMTHLKELYFDKKNTHPEFIDIFTNYWPILKKLNQRTAAIFLEIVPLAYRIRTRYSQVAKAFSLVFEIPVQIKSNYEVHPIKANKETSLGFATLGLNFTTIGNLNDRNPDLTLVIGPMPSHRFSDFQGDGKDAKMLEILSDLLFPANSKVSTKYLFKEENNSFTLGDKNHSSLGINTYIAQTISS</sequence>